<comment type="caution">
    <text evidence="4">The sequence shown here is derived from an EMBL/GenBank/DDBJ whole genome shotgun (WGS) entry which is preliminary data.</text>
</comment>
<dbReference type="InterPro" id="IPR036390">
    <property type="entry name" value="WH_DNA-bd_sf"/>
</dbReference>
<feature type="repeat" description="TPR" evidence="3">
    <location>
        <begin position="590"/>
        <end position="623"/>
    </location>
</feature>
<protein>
    <recommendedName>
        <fullName evidence="6">Tetratricopeptide repeat protein</fullName>
    </recommendedName>
</protein>
<dbReference type="AlphaFoldDB" id="A0A369Q3M9"/>
<keyword evidence="2 3" id="KW-0802">TPR repeat</keyword>
<evidence type="ECO:0000256" key="2">
    <source>
        <dbReference type="ARBA" id="ARBA00022803"/>
    </source>
</evidence>
<dbReference type="InterPro" id="IPR027417">
    <property type="entry name" value="P-loop_NTPase"/>
</dbReference>
<evidence type="ECO:0008006" key="6">
    <source>
        <dbReference type="Google" id="ProtNLM"/>
    </source>
</evidence>
<dbReference type="SUPFAM" id="SSF52540">
    <property type="entry name" value="P-loop containing nucleoside triphosphate hydrolases"/>
    <property type="match status" value="1"/>
</dbReference>
<dbReference type="SUPFAM" id="SSF46785">
    <property type="entry name" value="Winged helix' DNA-binding domain"/>
    <property type="match status" value="1"/>
</dbReference>
<dbReference type="Pfam" id="PF13181">
    <property type="entry name" value="TPR_8"/>
    <property type="match status" value="3"/>
</dbReference>
<keyword evidence="1" id="KW-0677">Repeat</keyword>
<dbReference type="Gene3D" id="1.25.40.10">
    <property type="entry name" value="Tetratricopeptide repeat domain"/>
    <property type="match status" value="2"/>
</dbReference>
<evidence type="ECO:0000256" key="3">
    <source>
        <dbReference type="PROSITE-ProRule" id="PRU00339"/>
    </source>
</evidence>
<dbReference type="PANTHER" id="PTHR45586:SF1">
    <property type="entry name" value="LIPOPOLYSACCHARIDE ASSEMBLY PROTEIN B"/>
    <property type="match status" value="1"/>
</dbReference>
<evidence type="ECO:0000256" key="1">
    <source>
        <dbReference type="ARBA" id="ARBA00022737"/>
    </source>
</evidence>
<accession>A0A369Q3M9</accession>
<reference evidence="4 5" key="1">
    <citation type="submission" date="2018-07" db="EMBL/GenBank/DDBJ databases">
        <title>Pedobacter sp. nov., isolated from soil.</title>
        <authorList>
            <person name="Zhou L.Y."/>
            <person name="Du Z.J."/>
        </authorList>
    </citation>
    <scope>NUCLEOTIDE SEQUENCE [LARGE SCALE GENOMIC DNA]</scope>
    <source>
        <strain evidence="4 5">JDX94</strain>
    </source>
</reference>
<dbReference type="InterPro" id="IPR011990">
    <property type="entry name" value="TPR-like_helical_dom_sf"/>
</dbReference>
<dbReference type="RefSeq" id="WP_115401486.1">
    <property type="nucleotide sequence ID" value="NZ_QPKV01000002.1"/>
</dbReference>
<dbReference type="InterPro" id="IPR006597">
    <property type="entry name" value="Sel1-like"/>
</dbReference>
<dbReference type="Pfam" id="PF13176">
    <property type="entry name" value="TPR_7"/>
    <property type="match status" value="1"/>
</dbReference>
<dbReference type="InterPro" id="IPR036388">
    <property type="entry name" value="WH-like_DNA-bd_sf"/>
</dbReference>
<organism evidence="4 5">
    <name type="scientific">Pedobacter chinensis</name>
    <dbReference type="NCBI Taxonomy" id="2282421"/>
    <lineage>
        <taxon>Bacteria</taxon>
        <taxon>Pseudomonadati</taxon>
        <taxon>Bacteroidota</taxon>
        <taxon>Sphingobacteriia</taxon>
        <taxon>Sphingobacteriales</taxon>
        <taxon>Sphingobacteriaceae</taxon>
        <taxon>Pedobacter</taxon>
    </lineage>
</organism>
<proteinExistence type="predicted"/>
<dbReference type="InterPro" id="IPR051012">
    <property type="entry name" value="CellSynth/LPSAsmb/PSIAsmb"/>
</dbReference>
<dbReference type="OrthoDB" id="594504at2"/>
<dbReference type="PANTHER" id="PTHR45586">
    <property type="entry name" value="TPR REPEAT-CONTAINING PROTEIN PA4667"/>
    <property type="match status" value="1"/>
</dbReference>
<dbReference type="SUPFAM" id="SSF81901">
    <property type="entry name" value="HCP-like"/>
    <property type="match status" value="2"/>
</dbReference>
<dbReference type="Proteomes" id="UP000253961">
    <property type="component" value="Unassembled WGS sequence"/>
</dbReference>
<feature type="repeat" description="TPR" evidence="3">
    <location>
        <begin position="720"/>
        <end position="753"/>
    </location>
</feature>
<dbReference type="PROSITE" id="PS50005">
    <property type="entry name" value="TPR"/>
    <property type="match status" value="2"/>
</dbReference>
<sequence>MSEQDIFLRNNTGSKSKSAIVDGFVVRTNEFDYIKDILVNGDIKSKSLNTIIIGQRGAGKTTLMHRLNYAILDEKLLSDIYLPIMFSEEQYNLSDLTNLWEAIAMGIDDNFYKEKLSDSIEKIIDTEEDYEKASFSFLQKFLKSKNKTAILFIENVNFFLKKLNEYEKKRLKSILTSESHFRIIGSSTSFNDGTIDFGDPFYKFFNTVQLDGLNQQDCEKLLIKIGQQYGEENQIKEIIENYPGRVEALRRLTGGVPRTISYLFQIFLDNENGKAIKDLYLLIDTLTLLYKSELDQLSTQQQKVIDAIARKWDAISVKEIAKRTRLESKNISSILSYLEKNQLIEKVPTSTKNHLYRIKERFMNIWYLMRFGRKHDKENVIWLVRFFDAWCDESELTKRLKNHISNLKDGKYDAVAAIDMGNTFLSCENIPENLKEELISTTNSILPDRILKGAKTAEKDVLDDIKKLLKDERFDEAVSRLNDVENKDIDYFMLATSVYLMQGDHEKALDAAKSAWNLDDQNTFTSTTLGVIYDMHLNDPDKAIEYYEKSLTLPHPHPYAANRLGSIYKKRKDYESAIKYHKQAVTKNFKQSLISLGNIYLDLNDFEMAEKYFRDAVEAKLDKSNTALAKLFSKMKKKKDAEIALLNAVKENEEDSNINLGRLYMFKSKPSFKKAEEQFKLAIDKGEIDGYTQLARLYLRQKQNDMAIAVLENGVSHNDAESAHQLAHLFHREGLFEKSDKMFEKAIELGDTSVIGCWVQSIYRSKRNNRKKFTKELLEKYKPDDINSRFELLYAKILLWNDNLTEAIGIVKKQAAILHNSTDDDSYAHRNISELVEFFLLLIAKREYDIALDMFSDNNDLDLRTMLKPIYYLMMNELKEDYPMEYLKAGKELTETINDLKKEVENLRKK</sequence>
<name>A0A369Q3M9_9SPHI</name>
<dbReference type="Gene3D" id="3.40.50.300">
    <property type="entry name" value="P-loop containing nucleotide triphosphate hydrolases"/>
    <property type="match status" value="1"/>
</dbReference>
<evidence type="ECO:0000313" key="4">
    <source>
        <dbReference type="EMBL" id="RDC58075.1"/>
    </source>
</evidence>
<dbReference type="SMART" id="SM00671">
    <property type="entry name" value="SEL1"/>
    <property type="match status" value="6"/>
</dbReference>
<dbReference type="InterPro" id="IPR019734">
    <property type="entry name" value="TPR_rpt"/>
</dbReference>
<gene>
    <name evidence="4" type="ORF">DU508_03770</name>
</gene>
<dbReference type="Gene3D" id="1.10.10.10">
    <property type="entry name" value="Winged helix-like DNA-binding domain superfamily/Winged helix DNA-binding domain"/>
    <property type="match status" value="1"/>
</dbReference>
<dbReference type="SMART" id="SM00028">
    <property type="entry name" value="TPR"/>
    <property type="match status" value="6"/>
</dbReference>
<keyword evidence="5" id="KW-1185">Reference proteome</keyword>
<evidence type="ECO:0000313" key="5">
    <source>
        <dbReference type="Proteomes" id="UP000253961"/>
    </source>
</evidence>
<dbReference type="EMBL" id="QPKV01000002">
    <property type="protein sequence ID" value="RDC58075.1"/>
    <property type="molecule type" value="Genomic_DNA"/>
</dbReference>